<dbReference type="CDD" id="cd05483">
    <property type="entry name" value="retropepsin_like_bacteria"/>
    <property type="match status" value="1"/>
</dbReference>
<dbReference type="RefSeq" id="WP_181044220.1">
    <property type="nucleotide sequence ID" value="NZ_MQVX01000001.1"/>
</dbReference>
<reference evidence="2" key="1">
    <citation type="submission" date="2016-11" db="EMBL/GenBank/DDBJ databases">
        <title>Trade-off between light-utilization and light-protection in marine flavobacteria.</title>
        <authorList>
            <person name="Kumagai Y."/>
            <person name="Yoshizawa S."/>
            <person name="Kogure K."/>
        </authorList>
    </citation>
    <scope>NUCLEOTIDE SEQUENCE [LARGE SCALE GENOMIC DNA]</scope>
    <source>
        <strain evidence="2">SG-18</strain>
    </source>
</reference>
<comment type="caution">
    <text evidence="1">The sequence shown here is derived from an EMBL/GenBank/DDBJ whole genome shotgun (WGS) entry which is preliminary data.</text>
</comment>
<evidence type="ECO:0008006" key="3">
    <source>
        <dbReference type="Google" id="ProtNLM"/>
    </source>
</evidence>
<organism evidence="1 2">
    <name type="scientific">Aureicoccus marinus</name>
    <dbReference type="NCBI Taxonomy" id="754435"/>
    <lineage>
        <taxon>Bacteria</taxon>
        <taxon>Pseudomonadati</taxon>
        <taxon>Bacteroidota</taxon>
        <taxon>Flavobacteriia</taxon>
        <taxon>Flavobacteriales</taxon>
        <taxon>Flavobacteriaceae</taxon>
        <taxon>Aureicoccus</taxon>
    </lineage>
</organism>
<accession>A0A2S7T9W4</accession>
<sequence length="349" mass="38925">MEIEGETYRFILDTGAPNVVSKRLFEKLGGKAVSSLRVSDANNQSSQMNVANLSEIKLGNALFKNIPALVNLDDSNVVFRCFQIDGLLGSNVLSTSVVQFDLPNKKVILTDQRKKLQLDNANREKLELVGKQKSPYVWIEVIGEKTGRERLLVDTGAADLYDLSKAHYATFSKLPIFQERGTSVGGSSIGLFGAGAKEEHARLLLPTLKLAGHPFRNVVLETTNDDNSRIGATILKHGLLTLDYKKKRFYFEPFKEETLMDDRARGVSLTSDGKHLLIGLVWEEELKDKLSYGDVILQIEGEDYEVCDIIARREEFKAADSVRYLIQPADGGENFEIELAKRSLAQTLE</sequence>
<name>A0A2S7T9W4_9FLAO</name>
<dbReference type="Proteomes" id="UP000239366">
    <property type="component" value="Unassembled WGS sequence"/>
</dbReference>
<gene>
    <name evidence="1" type="ORF">BST99_11660</name>
</gene>
<dbReference type="Pfam" id="PF13650">
    <property type="entry name" value="Asp_protease_2"/>
    <property type="match status" value="1"/>
</dbReference>
<proteinExistence type="predicted"/>
<evidence type="ECO:0000313" key="1">
    <source>
        <dbReference type="EMBL" id="PQJ16285.1"/>
    </source>
</evidence>
<protein>
    <recommendedName>
        <fullName evidence="3">Peptidase A2 domain-containing protein</fullName>
    </recommendedName>
</protein>
<evidence type="ECO:0000313" key="2">
    <source>
        <dbReference type="Proteomes" id="UP000239366"/>
    </source>
</evidence>
<dbReference type="EMBL" id="MQVX01000001">
    <property type="protein sequence ID" value="PQJ16285.1"/>
    <property type="molecule type" value="Genomic_DNA"/>
</dbReference>
<keyword evidence="2" id="KW-1185">Reference proteome</keyword>
<dbReference type="InterPro" id="IPR021109">
    <property type="entry name" value="Peptidase_aspartic_dom_sf"/>
</dbReference>
<dbReference type="Gene3D" id="2.40.70.10">
    <property type="entry name" value="Acid Proteases"/>
    <property type="match status" value="1"/>
</dbReference>
<dbReference type="InterPro" id="IPR034122">
    <property type="entry name" value="Retropepsin-like_bacterial"/>
</dbReference>
<dbReference type="SUPFAM" id="SSF50630">
    <property type="entry name" value="Acid proteases"/>
    <property type="match status" value="1"/>
</dbReference>
<dbReference type="AlphaFoldDB" id="A0A2S7T9W4"/>